<keyword evidence="1" id="KW-1133">Transmembrane helix</keyword>
<feature type="transmembrane region" description="Helical" evidence="1">
    <location>
        <begin position="173"/>
        <end position="191"/>
    </location>
</feature>
<keyword evidence="1" id="KW-0472">Membrane</keyword>
<accession>C8NM52</accession>
<feature type="transmembrane region" description="Helical" evidence="1">
    <location>
        <begin position="233"/>
        <end position="254"/>
    </location>
</feature>
<protein>
    <recommendedName>
        <fullName evidence="4">Metal-dependent hydrolase</fullName>
    </recommendedName>
</protein>
<dbReference type="EMBL" id="BA000035">
    <property type="protein sequence ID" value="BAC17462.1"/>
    <property type="molecule type" value="Genomic_DNA"/>
</dbReference>
<dbReference type="Pfam" id="PF04307">
    <property type="entry name" value="YdjM"/>
    <property type="match status" value="2"/>
</dbReference>
<evidence type="ECO:0000256" key="1">
    <source>
        <dbReference type="SAM" id="Phobius"/>
    </source>
</evidence>
<dbReference type="eggNOG" id="COG1988">
    <property type="taxonomic scope" value="Bacteria"/>
</dbReference>
<evidence type="ECO:0008006" key="4">
    <source>
        <dbReference type="Google" id="ProtNLM"/>
    </source>
</evidence>
<dbReference type="AlphaFoldDB" id="Q8FRV6"/>
<evidence type="ECO:0000313" key="2">
    <source>
        <dbReference type="EMBL" id="BAC17462.1"/>
    </source>
</evidence>
<evidence type="ECO:0000313" key="3">
    <source>
        <dbReference type="Proteomes" id="UP000001409"/>
    </source>
</evidence>
<feature type="transmembrane region" description="Helical" evidence="1">
    <location>
        <begin position="98"/>
        <end position="117"/>
    </location>
</feature>
<reference evidence="2 3" key="1">
    <citation type="journal article" date="2003" name="Genome Res.">
        <title>Comparative complete genome sequence analysis of the amino acid replacements responsible for the thermostability of Corynebacterium efficiens.</title>
        <authorList>
            <person name="Nishio Y."/>
            <person name="Nakamura Y."/>
            <person name="Kawarabayasi Y."/>
            <person name="Usuda Y."/>
            <person name="Kimura E."/>
            <person name="Sugimoto S."/>
            <person name="Matsui K."/>
            <person name="Yamagishi A."/>
            <person name="Kikuchi H."/>
            <person name="Ikeo K."/>
            <person name="Gojobori T."/>
        </authorList>
    </citation>
    <scope>NUCLEOTIDE SEQUENCE [LARGE SCALE GENOMIC DNA]</scope>
    <source>
        <strain evidence="3">DSM 44549 / YS-314 / AJ 12310 / JCM 11189 / NBRC 100395</strain>
    </source>
</reference>
<organism evidence="2 3">
    <name type="scientific">Corynebacterium efficiens (strain DSM 44549 / YS-314 / AJ 12310 / JCM 11189 / NBRC 100395)</name>
    <dbReference type="NCBI Taxonomy" id="196164"/>
    <lineage>
        <taxon>Bacteria</taxon>
        <taxon>Bacillati</taxon>
        <taxon>Actinomycetota</taxon>
        <taxon>Actinomycetes</taxon>
        <taxon>Mycobacteriales</taxon>
        <taxon>Corynebacteriaceae</taxon>
        <taxon>Corynebacterium</taxon>
    </lineage>
</organism>
<dbReference type="HOGENOM" id="CLU_071993_0_0_11"/>
<dbReference type="OrthoDB" id="3425909at2"/>
<dbReference type="RefSeq" id="WP_006769669.1">
    <property type="nucleotide sequence ID" value="NC_004369.1"/>
</dbReference>
<accession>Q8FRV6</accession>
<dbReference type="KEGG" id="cef:CE0652"/>
<proteinExistence type="predicted"/>
<dbReference type="InterPro" id="IPR007404">
    <property type="entry name" value="YdjM-like"/>
</dbReference>
<feature type="transmembrane region" description="Helical" evidence="1">
    <location>
        <begin position="148"/>
        <end position="167"/>
    </location>
</feature>
<keyword evidence="1" id="KW-0812">Transmembrane</keyword>
<name>Q8FRV6_COREF</name>
<dbReference type="Proteomes" id="UP000001409">
    <property type="component" value="Chromosome"/>
</dbReference>
<keyword evidence="3" id="KW-1185">Reference proteome</keyword>
<sequence>MVMGPTHAMSGAAVGLAVAQILPEQWGGVTTAEETFIYAGLAAGAALLPDLDAPSATVSRSFGPVTQVISRFTENIAQTFVNVTRGRKDKPCKNGHRTATHTIWAALAAGVGATALIGAFGKTAVIGLLFFLLGLGIRGLLPEWSKKTDWLIVTGLSAALAYAVWSYVPEESFGVFLGSAITVGCLTHMLGDLATKQGIPAFAPLLPLKGRRWWNLKLPKFLSIRANGPADRILLAGFTIAVIAQIGLVASGNMRDVMVDLLPFEVVAQDPGQDLGQDYLGQDLGLGLSP</sequence>
<dbReference type="STRING" id="196164.gene:10741054"/>